<keyword evidence="1" id="KW-0472">Membrane</keyword>
<gene>
    <name evidence="2" type="ORF">LX87_03404</name>
</gene>
<feature type="transmembrane region" description="Helical" evidence="1">
    <location>
        <begin position="348"/>
        <end position="367"/>
    </location>
</feature>
<evidence type="ECO:0000313" key="2">
    <source>
        <dbReference type="EMBL" id="RAJ95656.1"/>
    </source>
</evidence>
<feature type="transmembrane region" description="Helical" evidence="1">
    <location>
        <begin position="39"/>
        <end position="59"/>
    </location>
</feature>
<feature type="transmembrane region" description="Helical" evidence="1">
    <location>
        <begin position="218"/>
        <end position="237"/>
    </location>
</feature>
<dbReference type="Proteomes" id="UP000248790">
    <property type="component" value="Unassembled WGS sequence"/>
</dbReference>
<sequence>MFIVLSKAVVSVLLGALALLMAFRRPVIASFLDQSRRPWLLIFWVVLRLIPFVGIYLVFGFTPQSDVANYYYPIGLSAKALEVPYRDVVNPYSPFYGFWMAIPLLFWNNTKALVLFLTLIEFLAVWLTYRTYDGLLSRGERLFRALFYLMLPVPFCMSVLSGQEDVMLWIFALLAIVVLKRYNNDYLCGLLLALGILSTKAVFILVLLPFFLLSRRPIPFMAGLATLGLPVFVFLYLKTGVLFIEQPLLEGAYLKAPNWASVLHPWISGFTNFELSIWNYAGLLISLLVGIQTLRLRGQHDYRTYFPLFYIATFSIMTVVQKNAIANYAYLFMLPLVVQMLDFRNRTALVLLVLFNILAAVHPSFWWRIGQPYYQSVSEILSRPDYMLDYGMELFIIGYLLYLVVKAQKLLKLPYI</sequence>
<protein>
    <recommendedName>
        <fullName evidence="4">Gpi18-like mannosyltransferase</fullName>
    </recommendedName>
</protein>
<dbReference type="AlphaFoldDB" id="A0A327WVC0"/>
<feature type="transmembrane region" description="Helical" evidence="1">
    <location>
        <begin position="277"/>
        <end position="296"/>
    </location>
</feature>
<feature type="transmembrane region" description="Helical" evidence="1">
    <location>
        <begin position="387"/>
        <end position="405"/>
    </location>
</feature>
<feature type="transmembrane region" description="Helical" evidence="1">
    <location>
        <begin position="141"/>
        <end position="160"/>
    </location>
</feature>
<proteinExistence type="predicted"/>
<keyword evidence="3" id="KW-1185">Reference proteome</keyword>
<name>A0A327WVC0_LARAB</name>
<keyword evidence="1" id="KW-0812">Transmembrane</keyword>
<feature type="transmembrane region" description="Helical" evidence="1">
    <location>
        <begin position="166"/>
        <end position="183"/>
    </location>
</feature>
<comment type="caution">
    <text evidence="2">The sequence shown here is derived from an EMBL/GenBank/DDBJ whole genome shotgun (WGS) entry which is preliminary data.</text>
</comment>
<evidence type="ECO:0008006" key="4">
    <source>
        <dbReference type="Google" id="ProtNLM"/>
    </source>
</evidence>
<evidence type="ECO:0000313" key="3">
    <source>
        <dbReference type="Proteomes" id="UP000248790"/>
    </source>
</evidence>
<reference evidence="2 3" key="1">
    <citation type="submission" date="2018-06" db="EMBL/GenBank/DDBJ databases">
        <title>Genomic Encyclopedia of Archaeal and Bacterial Type Strains, Phase II (KMG-II): from individual species to whole genera.</title>
        <authorList>
            <person name="Goeker M."/>
        </authorList>
    </citation>
    <scope>NUCLEOTIDE SEQUENCE [LARGE SCALE GENOMIC DNA]</scope>
    <source>
        <strain evidence="2 3">DSM 21851</strain>
    </source>
</reference>
<feature type="transmembrane region" description="Helical" evidence="1">
    <location>
        <begin position="308"/>
        <end position="336"/>
    </location>
</feature>
<keyword evidence="1" id="KW-1133">Transmembrane helix</keyword>
<feature type="transmembrane region" description="Helical" evidence="1">
    <location>
        <begin position="190"/>
        <end position="212"/>
    </location>
</feature>
<evidence type="ECO:0000256" key="1">
    <source>
        <dbReference type="SAM" id="Phobius"/>
    </source>
</evidence>
<dbReference type="EMBL" id="QLMC01000004">
    <property type="protein sequence ID" value="RAJ95656.1"/>
    <property type="molecule type" value="Genomic_DNA"/>
</dbReference>
<dbReference type="RefSeq" id="WP_111629458.1">
    <property type="nucleotide sequence ID" value="NZ_QLMC01000004.1"/>
</dbReference>
<feature type="transmembrane region" description="Helical" evidence="1">
    <location>
        <begin position="88"/>
        <end position="106"/>
    </location>
</feature>
<feature type="transmembrane region" description="Helical" evidence="1">
    <location>
        <begin position="112"/>
        <end position="129"/>
    </location>
</feature>
<dbReference type="OrthoDB" id="919187at2"/>
<organism evidence="2 3">
    <name type="scientific">Larkinella arboricola</name>
    <dbReference type="NCBI Taxonomy" id="643671"/>
    <lineage>
        <taxon>Bacteria</taxon>
        <taxon>Pseudomonadati</taxon>
        <taxon>Bacteroidota</taxon>
        <taxon>Cytophagia</taxon>
        <taxon>Cytophagales</taxon>
        <taxon>Spirosomataceae</taxon>
        <taxon>Larkinella</taxon>
    </lineage>
</organism>
<accession>A0A327WVC0</accession>